<evidence type="ECO:0000259" key="4">
    <source>
        <dbReference type="Pfam" id="PF04500"/>
    </source>
</evidence>
<dbReference type="Proteomes" id="UP000037510">
    <property type="component" value="Unassembled WGS sequence"/>
</dbReference>
<keyword evidence="2" id="KW-0863">Zinc-finger</keyword>
<keyword evidence="6" id="KW-1185">Reference proteome</keyword>
<comment type="caution">
    <text evidence="5">The sequence shown here is derived from an EMBL/GenBank/DDBJ whole genome shotgun (WGS) entry which is preliminary data.</text>
</comment>
<feature type="domain" description="FLYWCH-type" evidence="4">
    <location>
        <begin position="18"/>
        <end position="78"/>
    </location>
</feature>
<dbReference type="AlphaFoldDB" id="A0A0L7L555"/>
<name>A0A0L7L555_OPEBR</name>
<keyword evidence="1" id="KW-0479">Metal-binding</keyword>
<protein>
    <submittedName>
        <fullName evidence="5">Modifier of mdg4</fullName>
    </submittedName>
</protein>
<dbReference type="Gene3D" id="2.20.25.240">
    <property type="match status" value="1"/>
</dbReference>
<evidence type="ECO:0000313" key="5">
    <source>
        <dbReference type="EMBL" id="KOB70602.1"/>
    </source>
</evidence>
<proteinExistence type="predicted"/>
<evidence type="ECO:0000256" key="2">
    <source>
        <dbReference type="ARBA" id="ARBA00022771"/>
    </source>
</evidence>
<accession>A0A0L7L555</accession>
<evidence type="ECO:0000256" key="1">
    <source>
        <dbReference type="ARBA" id="ARBA00022723"/>
    </source>
</evidence>
<dbReference type="Pfam" id="PF04500">
    <property type="entry name" value="FLYWCH"/>
    <property type="match status" value="1"/>
</dbReference>
<keyword evidence="3" id="KW-0862">Zinc</keyword>
<dbReference type="InterPro" id="IPR007588">
    <property type="entry name" value="Znf_FLYWCH"/>
</dbReference>
<evidence type="ECO:0000256" key="3">
    <source>
        <dbReference type="ARBA" id="ARBA00022833"/>
    </source>
</evidence>
<reference evidence="5 6" key="1">
    <citation type="journal article" date="2015" name="Genome Biol. Evol.">
        <title>The genome of winter moth (Operophtera brumata) provides a genomic perspective on sexual dimorphism and phenology.</title>
        <authorList>
            <person name="Derks M.F."/>
            <person name="Smit S."/>
            <person name="Salis L."/>
            <person name="Schijlen E."/>
            <person name="Bossers A."/>
            <person name="Mateman C."/>
            <person name="Pijl A.S."/>
            <person name="de Ridder D."/>
            <person name="Groenen M.A."/>
            <person name="Visser M.E."/>
            <person name="Megens H.J."/>
        </authorList>
    </citation>
    <scope>NUCLEOTIDE SEQUENCE [LARGE SCALE GENOMIC DNA]</scope>
    <source>
        <strain evidence="5">WM2013NL</strain>
        <tissue evidence="5">Head and thorax</tissue>
    </source>
</reference>
<evidence type="ECO:0000313" key="6">
    <source>
        <dbReference type="Proteomes" id="UP000037510"/>
    </source>
</evidence>
<dbReference type="GO" id="GO:0008270">
    <property type="term" value="F:zinc ion binding"/>
    <property type="evidence" value="ECO:0007669"/>
    <property type="project" value="UniProtKB-KW"/>
</dbReference>
<organism evidence="5 6">
    <name type="scientific">Operophtera brumata</name>
    <name type="common">Winter moth</name>
    <name type="synonym">Phalaena brumata</name>
    <dbReference type="NCBI Taxonomy" id="104452"/>
    <lineage>
        <taxon>Eukaryota</taxon>
        <taxon>Metazoa</taxon>
        <taxon>Ecdysozoa</taxon>
        <taxon>Arthropoda</taxon>
        <taxon>Hexapoda</taxon>
        <taxon>Insecta</taxon>
        <taxon>Pterygota</taxon>
        <taxon>Neoptera</taxon>
        <taxon>Endopterygota</taxon>
        <taxon>Lepidoptera</taxon>
        <taxon>Glossata</taxon>
        <taxon>Ditrysia</taxon>
        <taxon>Geometroidea</taxon>
        <taxon>Geometridae</taxon>
        <taxon>Larentiinae</taxon>
        <taxon>Operophtera</taxon>
    </lineage>
</organism>
<gene>
    <name evidence="5" type="ORF">OBRU01_15198</name>
</gene>
<sequence>MKHARWFRDASGRGITITTSKRGRPIIKIEGRRFFKKRVLGLKAHWKCSSHHHLGCRAVLHTLDDNMTIIKCYNVHNH</sequence>
<dbReference type="EMBL" id="JTDY01002852">
    <property type="protein sequence ID" value="KOB70602.1"/>
    <property type="molecule type" value="Genomic_DNA"/>
</dbReference>